<organism evidence="2 3">
    <name type="scientific">Catenulispora subtropica</name>
    <dbReference type="NCBI Taxonomy" id="450798"/>
    <lineage>
        <taxon>Bacteria</taxon>
        <taxon>Bacillati</taxon>
        <taxon>Actinomycetota</taxon>
        <taxon>Actinomycetes</taxon>
        <taxon>Catenulisporales</taxon>
        <taxon>Catenulisporaceae</taxon>
        <taxon>Catenulispora</taxon>
    </lineage>
</organism>
<gene>
    <name evidence="2" type="ORF">GCM10009838_41360</name>
</gene>
<dbReference type="Pfam" id="PF02661">
    <property type="entry name" value="Fic"/>
    <property type="match status" value="1"/>
</dbReference>
<dbReference type="InterPro" id="IPR036597">
    <property type="entry name" value="Fido-like_dom_sf"/>
</dbReference>
<sequence>MLTWLYTVPLVWDDVDPARHPFDSGTAASAIAGLGPALRSPRRPDGLVSGSAEYHRFREEADLWTDAMTFALVERFGVWALGWTHRERDGGPVWSWCCTADSVTTPEETLERVVAAVGEWREWVEGLAWRFEAYPLDLAAIEEQRILWERTARSLILRVIDRTGCSGGWYGLCHQVLRWFLMRWGVSPAAATVLVEDAVGPRFHSWVRPEPLVVDEIAEQLAGSLEPGHGAWPVGTAADHLQRWLDVRESVPWHEAMENADAADVAGAPLVPARDGAAACVDAFDAVLDPDRGRGLLAALERVRADAARGADLDFELLRGWQQQVLGTPEPPEFRRYPAFAKHGRERYGIGPDTRARFDACLAESGSGPGALPLAARAARTYLDVCFFHPFDDGNARSAFLALVFVLAREEVALDDVVLLRHLPVRAGETDAAVGFAWLVLRAMAETRRRAA</sequence>
<accession>A0ABN2RYR0</accession>
<reference evidence="2 3" key="1">
    <citation type="journal article" date="2019" name="Int. J. Syst. Evol. Microbiol.">
        <title>The Global Catalogue of Microorganisms (GCM) 10K type strain sequencing project: providing services to taxonomists for standard genome sequencing and annotation.</title>
        <authorList>
            <consortium name="The Broad Institute Genomics Platform"/>
            <consortium name="The Broad Institute Genome Sequencing Center for Infectious Disease"/>
            <person name="Wu L."/>
            <person name="Ma J."/>
        </authorList>
    </citation>
    <scope>NUCLEOTIDE SEQUENCE [LARGE SCALE GENOMIC DNA]</scope>
    <source>
        <strain evidence="2 3">JCM 16013</strain>
    </source>
</reference>
<evidence type="ECO:0000259" key="1">
    <source>
        <dbReference type="PROSITE" id="PS51459"/>
    </source>
</evidence>
<feature type="domain" description="Fido" evidence="1">
    <location>
        <begin position="313"/>
        <end position="452"/>
    </location>
</feature>
<name>A0ABN2RYR0_9ACTN</name>
<dbReference type="SUPFAM" id="SSF140931">
    <property type="entry name" value="Fic-like"/>
    <property type="match status" value="1"/>
</dbReference>
<dbReference type="InterPro" id="IPR003812">
    <property type="entry name" value="Fido"/>
</dbReference>
<comment type="caution">
    <text evidence="2">The sequence shown here is derived from an EMBL/GenBank/DDBJ whole genome shotgun (WGS) entry which is preliminary data.</text>
</comment>
<evidence type="ECO:0000313" key="2">
    <source>
        <dbReference type="EMBL" id="GAA1976735.1"/>
    </source>
</evidence>
<dbReference type="EMBL" id="BAAAQM010000022">
    <property type="protein sequence ID" value="GAA1976735.1"/>
    <property type="molecule type" value="Genomic_DNA"/>
</dbReference>
<dbReference type="Gene3D" id="1.10.3290.10">
    <property type="entry name" value="Fido-like domain"/>
    <property type="match status" value="1"/>
</dbReference>
<proteinExistence type="predicted"/>
<dbReference type="PROSITE" id="PS51459">
    <property type="entry name" value="FIDO"/>
    <property type="match status" value="1"/>
</dbReference>
<keyword evidence="3" id="KW-1185">Reference proteome</keyword>
<protein>
    <recommendedName>
        <fullName evidence="1">Fido domain-containing protein</fullName>
    </recommendedName>
</protein>
<evidence type="ECO:0000313" key="3">
    <source>
        <dbReference type="Proteomes" id="UP001499854"/>
    </source>
</evidence>
<dbReference type="RefSeq" id="WP_344658703.1">
    <property type="nucleotide sequence ID" value="NZ_BAAAQM010000022.1"/>
</dbReference>
<dbReference type="Proteomes" id="UP001499854">
    <property type="component" value="Unassembled WGS sequence"/>
</dbReference>